<sequence>MTDVPAWMKPDSDTVGTPGRVPAGIDTSVSHPARIWDYWLGGKDNFAADRETGDQVLEAIPDMAANARADRAFLARAVRRMAAEHGIGQFLDIGTGIPGPGNTHEIARQVDPDARVVYVDNDPVVLAHASALMADGAPGATDYVHADLREPGTVLDGARRTLDLDRPVGVMFLAVLEFVPDNEQAKGIIDAVMAAVPAGSLLALSLSTTEVRKENAEEGARIWNESGSTPLLLRTAADIEAMFAGLELLDPGVVSCTDWRPEGIVRPSDRVAQYCGLARKA</sequence>
<dbReference type="CDD" id="cd02440">
    <property type="entry name" value="AdoMet_MTases"/>
    <property type="match status" value="1"/>
</dbReference>
<name>A0ABT4TL22_9ACTN</name>
<accession>A0ABT4TL22</accession>
<keyword evidence="2" id="KW-0489">Methyltransferase</keyword>
<protein>
    <submittedName>
        <fullName evidence="2">SAM-dependent methyltransferase</fullName>
        <ecNumber evidence="2">2.1.1.-</ecNumber>
    </submittedName>
</protein>
<reference evidence="2" key="1">
    <citation type="submission" date="2023-01" db="EMBL/GenBank/DDBJ databases">
        <title>Draft genome sequence of Nocardiopsis sp. LSu2-4 isolated from halophytes.</title>
        <authorList>
            <person name="Duangmal K."/>
            <person name="Chantavorakit T."/>
        </authorList>
    </citation>
    <scope>NUCLEOTIDE SEQUENCE</scope>
    <source>
        <strain evidence="2">LSu2-4</strain>
    </source>
</reference>
<dbReference type="RefSeq" id="WP_270677528.1">
    <property type="nucleotide sequence ID" value="NZ_JAQFWP010000015.1"/>
</dbReference>
<organism evidence="2 3">
    <name type="scientific">Nocardiopsis suaedae</name>
    <dbReference type="NCBI Taxonomy" id="3018444"/>
    <lineage>
        <taxon>Bacteria</taxon>
        <taxon>Bacillati</taxon>
        <taxon>Actinomycetota</taxon>
        <taxon>Actinomycetes</taxon>
        <taxon>Streptosporangiales</taxon>
        <taxon>Nocardiopsidaceae</taxon>
        <taxon>Nocardiopsis</taxon>
    </lineage>
</organism>
<keyword evidence="2" id="KW-0808">Transferase</keyword>
<evidence type="ECO:0000313" key="2">
    <source>
        <dbReference type="EMBL" id="MDA2804919.1"/>
    </source>
</evidence>
<gene>
    <name evidence="2" type="ORF">O4U47_10375</name>
</gene>
<dbReference type="SUPFAM" id="SSF53335">
    <property type="entry name" value="S-adenosyl-L-methionine-dependent methyltransferases"/>
    <property type="match status" value="1"/>
</dbReference>
<feature type="region of interest" description="Disordered" evidence="1">
    <location>
        <begin position="1"/>
        <end position="26"/>
    </location>
</feature>
<evidence type="ECO:0000313" key="3">
    <source>
        <dbReference type="Proteomes" id="UP001165685"/>
    </source>
</evidence>
<keyword evidence="3" id="KW-1185">Reference proteome</keyword>
<dbReference type="Proteomes" id="UP001165685">
    <property type="component" value="Unassembled WGS sequence"/>
</dbReference>
<dbReference type="Gene3D" id="3.40.50.150">
    <property type="entry name" value="Vaccinia Virus protein VP39"/>
    <property type="match status" value="1"/>
</dbReference>
<dbReference type="Pfam" id="PF04672">
    <property type="entry name" value="Methyltransf_19"/>
    <property type="match status" value="1"/>
</dbReference>
<dbReference type="InterPro" id="IPR029063">
    <property type="entry name" value="SAM-dependent_MTases_sf"/>
</dbReference>
<dbReference type="EC" id="2.1.1.-" evidence="2"/>
<proteinExistence type="predicted"/>
<comment type="caution">
    <text evidence="2">The sequence shown here is derived from an EMBL/GenBank/DDBJ whole genome shotgun (WGS) entry which is preliminary data.</text>
</comment>
<dbReference type="PIRSF" id="PIRSF017393">
    <property type="entry name" value="MTase_SAV2177"/>
    <property type="match status" value="1"/>
</dbReference>
<evidence type="ECO:0000256" key="1">
    <source>
        <dbReference type="SAM" id="MobiDB-lite"/>
    </source>
</evidence>
<dbReference type="GO" id="GO:0032259">
    <property type="term" value="P:methylation"/>
    <property type="evidence" value="ECO:0007669"/>
    <property type="project" value="UniProtKB-KW"/>
</dbReference>
<dbReference type="InterPro" id="IPR006764">
    <property type="entry name" value="SAM_dep_MeTrfase_SAV2177_type"/>
</dbReference>
<dbReference type="EMBL" id="JAQFWP010000015">
    <property type="protein sequence ID" value="MDA2804919.1"/>
    <property type="molecule type" value="Genomic_DNA"/>
</dbReference>
<dbReference type="GO" id="GO:0008168">
    <property type="term" value="F:methyltransferase activity"/>
    <property type="evidence" value="ECO:0007669"/>
    <property type="project" value="UniProtKB-KW"/>
</dbReference>